<keyword evidence="1" id="KW-0393">Immunoglobulin domain</keyword>
<dbReference type="EMBL" id="OU893354">
    <property type="protein sequence ID" value="CAG9790674.1"/>
    <property type="molecule type" value="Genomic_DNA"/>
</dbReference>
<name>A0A9N9WFF5_9NEOP</name>
<dbReference type="InterPro" id="IPR013098">
    <property type="entry name" value="Ig_I-set"/>
</dbReference>
<organism evidence="3 4">
    <name type="scientific">Diatraea saccharalis</name>
    <name type="common">sugarcane borer</name>
    <dbReference type="NCBI Taxonomy" id="40085"/>
    <lineage>
        <taxon>Eukaryota</taxon>
        <taxon>Metazoa</taxon>
        <taxon>Ecdysozoa</taxon>
        <taxon>Arthropoda</taxon>
        <taxon>Hexapoda</taxon>
        <taxon>Insecta</taxon>
        <taxon>Pterygota</taxon>
        <taxon>Neoptera</taxon>
        <taxon>Endopterygota</taxon>
        <taxon>Lepidoptera</taxon>
        <taxon>Glossata</taxon>
        <taxon>Ditrysia</taxon>
        <taxon>Pyraloidea</taxon>
        <taxon>Crambidae</taxon>
        <taxon>Crambinae</taxon>
        <taxon>Diatraea</taxon>
    </lineage>
</organism>
<dbReference type="AlphaFoldDB" id="A0A9N9WFF5"/>
<dbReference type="CDD" id="cd00096">
    <property type="entry name" value="Ig"/>
    <property type="match status" value="1"/>
</dbReference>
<dbReference type="GO" id="GO:0007156">
    <property type="term" value="P:homophilic cell adhesion via plasma membrane adhesion molecules"/>
    <property type="evidence" value="ECO:0007669"/>
    <property type="project" value="TreeGrafter"/>
</dbReference>
<keyword evidence="4" id="KW-1185">Reference proteome</keyword>
<dbReference type="OrthoDB" id="6159398at2759"/>
<sequence>MCKTSENPPEITVERSWVHTGEGFRAELLCTVLADPPAEVTWYQNSFPLSATDRITMSARGNNHTLLIANVQPEDFGNYR</sequence>
<dbReference type="GO" id="GO:0005886">
    <property type="term" value="C:plasma membrane"/>
    <property type="evidence" value="ECO:0007669"/>
    <property type="project" value="TreeGrafter"/>
</dbReference>
<evidence type="ECO:0000256" key="1">
    <source>
        <dbReference type="ARBA" id="ARBA00023319"/>
    </source>
</evidence>
<dbReference type="InterPro" id="IPR036179">
    <property type="entry name" value="Ig-like_dom_sf"/>
</dbReference>
<reference evidence="3" key="2">
    <citation type="submission" date="2022-10" db="EMBL/GenBank/DDBJ databases">
        <authorList>
            <consortium name="ENA_rothamsted_submissions"/>
            <consortium name="culmorum"/>
            <person name="King R."/>
        </authorList>
    </citation>
    <scope>NUCLEOTIDE SEQUENCE</scope>
</reference>
<feature type="domain" description="Ig-like" evidence="2">
    <location>
        <begin position="9"/>
        <end position="80"/>
    </location>
</feature>
<accession>A0A9N9WFF5</accession>
<dbReference type="PANTHER" id="PTHR45080">
    <property type="entry name" value="CONTACTIN 5"/>
    <property type="match status" value="1"/>
</dbReference>
<dbReference type="PANTHER" id="PTHR45080:SF38">
    <property type="entry name" value="FI23916P1-RELATED"/>
    <property type="match status" value="1"/>
</dbReference>
<dbReference type="Gene3D" id="2.60.40.10">
    <property type="entry name" value="Immunoglobulins"/>
    <property type="match status" value="1"/>
</dbReference>
<dbReference type="Pfam" id="PF07679">
    <property type="entry name" value="I-set"/>
    <property type="match status" value="1"/>
</dbReference>
<proteinExistence type="predicted"/>
<dbReference type="GO" id="GO:0043025">
    <property type="term" value="C:neuronal cell body"/>
    <property type="evidence" value="ECO:0007669"/>
    <property type="project" value="TreeGrafter"/>
</dbReference>
<dbReference type="GO" id="GO:0008046">
    <property type="term" value="F:axon guidance receptor activity"/>
    <property type="evidence" value="ECO:0007669"/>
    <property type="project" value="TreeGrafter"/>
</dbReference>
<dbReference type="GO" id="GO:0030424">
    <property type="term" value="C:axon"/>
    <property type="evidence" value="ECO:0007669"/>
    <property type="project" value="TreeGrafter"/>
</dbReference>
<dbReference type="PROSITE" id="PS50835">
    <property type="entry name" value="IG_LIKE"/>
    <property type="match status" value="1"/>
</dbReference>
<evidence type="ECO:0000313" key="3">
    <source>
        <dbReference type="EMBL" id="CAG9790674.1"/>
    </source>
</evidence>
<dbReference type="GO" id="GO:0050808">
    <property type="term" value="P:synapse organization"/>
    <property type="evidence" value="ECO:0007669"/>
    <property type="project" value="TreeGrafter"/>
</dbReference>
<protein>
    <recommendedName>
        <fullName evidence="2">Ig-like domain-containing protein</fullName>
    </recommendedName>
</protein>
<gene>
    <name evidence="3" type="ORF">DIATSA_LOCUS8336</name>
</gene>
<evidence type="ECO:0000313" key="4">
    <source>
        <dbReference type="Proteomes" id="UP001153714"/>
    </source>
</evidence>
<dbReference type="SUPFAM" id="SSF48726">
    <property type="entry name" value="Immunoglobulin"/>
    <property type="match status" value="1"/>
</dbReference>
<dbReference type="InterPro" id="IPR007110">
    <property type="entry name" value="Ig-like_dom"/>
</dbReference>
<dbReference type="InterPro" id="IPR050958">
    <property type="entry name" value="Cell_Adh-Cytoskel_Orgn"/>
</dbReference>
<evidence type="ECO:0000259" key="2">
    <source>
        <dbReference type="PROSITE" id="PS50835"/>
    </source>
</evidence>
<dbReference type="Proteomes" id="UP001153714">
    <property type="component" value="Chromosome 23"/>
</dbReference>
<reference evidence="3" key="1">
    <citation type="submission" date="2021-12" db="EMBL/GenBank/DDBJ databases">
        <authorList>
            <person name="King R."/>
        </authorList>
    </citation>
    <scope>NUCLEOTIDE SEQUENCE</scope>
</reference>
<dbReference type="InterPro" id="IPR013783">
    <property type="entry name" value="Ig-like_fold"/>
</dbReference>